<comment type="pathway">
    <text evidence="1">Carbohydrate metabolism; tricarboxylic acid cycle.</text>
</comment>
<evidence type="ECO:0000313" key="6">
    <source>
        <dbReference type="EMBL" id="GGH38019.1"/>
    </source>
</evidence>
<protein>
    <recommendedName>
        <fullName evidence="3">citrate synthase (unknown stereospecificity)</fullName>
        <ecNumber evidence="3">2.3.3.16</ecNumber>
    </recommendedName>
</protein>
<dbReference type="Proteomes" id="UP000657592">
    <property type="component" value="Unassembled WGS sequence"/>
</dbReference>
<dbReference type="Pfam" id="PF12728">
    <property type="entry name" value="HTH_17"/>
    <property type="match status" value="1"/>
</dbReference>
<sequence>MDEGLTAAQAAARLGVKVETLYAYVSRGLLPRTLDDAGRSRFAALDVEALARRSTRRASVAPEGRPLPMIDTEITLVDDASIAYRGEDVVALSRQRTFDAVAWWLWTGSWDTPPLPTWQAPLPEFPPAARLIDRQRVALALVAAADPLRGDLSRHAVARAGQRAVAALADALPRTRPGPSDVAASTAERLWHALSATEATPERVATMDALLVLLADSDLAVSTVAARVAASARAAPYAAVSAALGALDGPLHGAASTRTHQLVRRRLEGEAVERIVDETLRVDATIPGFGHAAFRGEDPRATRLLELLDRDPETSPAAAAVRELEAIVTDRTGRHPNVDLAIGAMTAGYGMTPDAGEAVFAVARAAGWIAHAIEEYSAPPLRWRPAARYVGARPA</sequence>
<dbReference type="PANTHER" id="PTHR11739:SF4">
    <property type="entry name" value="CITRATE SYNTHASE, PEROXISOMAL"/>
    <property type="match status" value="1"/>
</dbReference>
<reference evidence="6" key="2">
    <citation type="submission" date="2020-09" db="EMBL/GenBank/DDBJ databases">
        <authorList>
            <person name="Sun Q."/>
            <person name="Zhou Y."/>
        </authorList>
    </citation>
    <scope>NUCLEOTIDE SEQUENCE</scope>
    <source>
        <strain evidence="6">CGMCC 1.15794</strain>
    </source>
</reference>
<dbReference type="RefSeq" id="WP_188754986.1">
    <property type="nucleotide sequence ID" value="NZ_BMJY01000002.1"/>
</dbReference>
<dbReference type="Gene3D" id="1.10.580.10">
    <property type="entry name" value="Citrate Synthase, domain 1"/>
    <property type="match status" value="1"/>
</dbReference>
<evidence type="ECO:0000259" key="5">
    <source>
        <dbReference type="Pfam" id="PF12728"/>
    </source>
</evidence>
<dbReference type="GO" id="GO:0036440">
    <property type="term" value="F:citrate synthase activity"/>
    <property type="evidence" value="ECO:0007669"/>
    <property type="project" value="UniProtKB-EC"/>
</dbReference>
<dbReference type="GO" id="GO:0005975">
    <property type="term" value="P:carbohydrate metabolic process"/>
    <property type="evidence" value="ECO:0007669"/>
    <property type="project" value="TreeGrafter"/>
</dbReference>
<accession>A0A917MLG9</accession>
<proteinExistence type="inferred from homology"/>
<dbReference type="SUPFAM" id="SSF48256">
    <property type="entry name" value="Citrate synthase"/>
    <property type="match status" value="1"/>
</dbReference>
<keyword evidence="4" id="KW-0808">Transferase</keyword>
<comment type="similarity">
    <text evidence="2">Belongs to the citrate synthase family.</text>
</comment>
<name>A0A917MLG9_9MICO</name>
<organism evidence="6 7">
    <name type="scientific">Microbacterium album</name>
    <dbReference type="NCBI Taxonomy" id="2053191"/>
    <lineage>
        <taxon>Bacteria</taxon>
        <taxon>Bacillati</taxon>
        <taxon>Actinomycetota</taxon>
        <taxon>Actinomycetes</taxon>
        <taxon>Micrococcales</taxon>
        <taxon>Microbacteriaceae</taxon>
        <taxon>Microbacterium</taxon>
    </lineage>
</organism>
<dbReference type="InterPro" id="IPR016142">
    <property type="entry name" value="Citrate_synth-like_lrg_a-sub"/>
</dbReference>
<dbReference type="EC" id="2.3.3.16" evidence="3"/>
<evidence type="ECO:0000256" key="1">
    <source>
        <dbReference type="ARBA" id="ARBA00005163"/>
    </source>
</evidence>
<dbReference type="GO" id="GO:0005829">
    <property type="term" value="C:cytosol"/>
    <property type="evidence" value="ECO:0007669"/>
    <property type="project" value="TreeGrafter"/>
</dbReference>
<evidence type="ECO:0000256" key="3">
    <source>
        <dbReference type="ARBA" id="ARBA00012972"/>
    </source>
</evidence>
<evidence type="ECO:0000256" key="2">
    <source>
        <dbReference type="ARBA" id="ARBA00010566"/>
    </source>
</evidence>
<keyword evidence="7" id="KW-1185">Reference proteome</keyword>
<dbReference type="InterPro" id="IPR036969">
    <property type="entry name" value="Citrate_synthase_sf"/>
</dbReference>
<dbReference type="SUPFAM" id="SSF46955">
    <property type="entry name" value="Putative DNA-binding domain"/>
    <property type="match status" value="1"/>
</dbReference>
<comment type="caution">
    <text evidence="6">The sequence shown here is derived from an EMBL/GenBank/DDBJ whole genome shotgun (WGS) entry which is preliminary data.</text>
</comment>
<feature type="domain" description="Helix-turn-helix" evidence="5">
    <location>
        <begin position="5"/>
        <end position="53"/>
    </location>
</feature>
<dbReference type="InterPro" id="IPR016143">
    <property type="entry name" value="Citrate_synth-like_sm_a-sub"/>
</dbReference>
<dbReference type="EMBL" id="BMJY01000002">
    <property type="protein sequence ID" value="GGH38019.1"/>
    <property type="molecule type" value="Genomic_DNA"/>
</dbReference>
<dbReference type="Gene3D" id="1.10.230.10">
    <property type="entry name" value="Cytochrome P450-Terp, domain 2"/>
    <property type="match status" value="1"/>
</dbReference>
<gene>
    <name evidence="6" type="ORF">GCM10010921_08350</name>
</gene>
<dbReference type="PANTHER" id="PTHR11739">
    <property type="entry name" value="CITRATE SYNTHASE"/>
    <property type="match status" value="1"/>
</dbReference>
<dbReference type="InterPro" id="IPR009061">
    <property type="entry name" value="DNA-bd_dom_put_sf"/>
</dbReference>
<dbReference type="GO" id="GO:0006099">
    <property type="term" value="P:tricarboxylic acid cycle"/>
    <property type="evidence" value="ECO:0007669"/>
    <property type="project" value="TreeGrafter"/>
</dbReference>
<evidence type="ECO:0000313" key="7">
    <source>
        <dbReference type="Proteomes" id="UP000657592"/>
    </source>
</evidence>
<evidence type="ECO:0000256" key="4">
    <source>
        <dbReference type="ARBA" id="ARBA00022679"/>
    </source>
</evidence>
<dbReference type="InterPro" id="IPR002020">
    <property type="entry name" value="Citrate_synthase"/>
</dbReference>
<reference evidence="6" key="1">
    <citation type="journal article" date="2014" name="Int. J. Syst. Evol. Microbiol.">
        <title>Complete genome sequence of Corynebacterium casei LMG S-19264T (=DSM 44701T), isolated from a smear-ripened cheese.</title>
        <authorList>
            <consortium name="US DOE Joint Genome Institute (JGI-PGF)"/>
            <person name="Walter F."/>
            <person name="Albersmeier A."/>
            <person name="Kalinowski J."/>
            <person name="Ruckert C."/>
        </authorList>
    </citation>
    <scope>NUCLEOTIDE SEQUENCE</scope>
    <source>
        <strain evidence="6">CGMCC 1.15794</strain>
    </source>
</reference>
<dbReference type="InterPro" id="IPR041657">
    <property type="entry name" value="HTH_17"/>
</dbReference>
<dbReference type="AlphaFoldDB" id="A0A917MLG9"/>
<dbReference type="Pfam" id="PF00285">
    <property type="entry name" value="Citrate_synt"/>
    <property type="match status" value="1"/>
</dbReference>